<dbReference type="InterPro" id="IPR028082">
    <property type="entry name" value="Peripla_BP_I"/>
</dbReference>
<dbReference type="OrthoDB" id="26870at2"/>
<dbReference type="PANTHER" id="PTHR47235">
    <property type="entry name" value="BLR6548 PROTEIN"/>
    <property type="match status" value="1"/>
</dbReference>
<comment type="caution">
    <text evidence="5">The sequence shown here is derived from an EMBL/GenBank/DDBJ whole genome shotgun (WGS) entry which is preliminary data.</text>
</comment>
<comment type="similarity">
    <text evidence="1">Belongs to the leucine-binding protein family.</text>
</comment>
<feature type="signal peptide" evidence="3">
    <location>
        <begin position="1"/>
        <end position="23"/>
    </location>
</feature>
<protein>
    <submittedName>
        <fullName evidence="5">ABC transporter substrate-binding protein</fullName>
    </submittedName>
</protein>
<feature type="chain" id="PRO_5022757485" evidence="3">
    <location>
        <begin position="24"/>
        <end position="394"/>
    </location>
</feature>
<evidence type="ECO:0000313" key="5">
    <source>
        <dbReference type="EMBL" id="TMQ92349.1"/>
    </source>
</evidence>
<dbReference type="RefSeq" id="WP_138648109.1">
    <property type="nucleotide sequence ID" value="NZ_VCKW01000167.1"/>
</dbReference>
<dbReference type="AlphaFoldDB" id="A0A5C4J7E9"/>
<organism evidence="5 6">
    <name type="scientific">Actinomadura soli</name>
    <dbReference type="NCBI Taxonomy" id="2508997"/>
    <lineage>
        <taxon>Bacteria</taxon>
        <taxon>Bacillati</taxon>
        <taxon>Actinomycetota</taxon>
        <taxon>Actinomycetes</taxon>
        <taxon>Streptosporangiales</taxon>
        <taxon>Thermomonosporaceae</taxon>
        <taxon>Actinomadura</taxon>
    </lineage>
</organism>
<name>A0A5C4J7E9_9ACTN</name>
<dbReference type="SUPFAM" id="SSF53822">
    <property type="entry name" value="Periplasmic binding protein-like I"/>
    <property type="match status" value="1"/>
</dbReference>
<dbReference type="CDD" id="cd06341">
    <property type="entry name" value="PBP1_ABC_ligand_binding-like"/>
    <property type="match status" value="1"/>
</dbReference>
<dbReference type="EMBL" id="VCKW01000167">
    <property type="protein sequence ID" value="TMQ92349.1"/>
    <property type="molecule type" value="Genomic_DNA"/>
</dbReference>
<dbReference type="PANTHER" id="PTHR47235:SF1">
    <property type="entry name" value="BLR6548 PROTEIN"/>
    <property type="match status" value="1"/>
</dbReference>
<evidence type="ECO:0000313" key="6">
    <source>
        <dbReference type="Proteomes" id="UP000309174"/>
    </source>
</evidence>
<gene>
    <name evidence="5" type="ORF">ETD83_27495</name>
</gene>
<keyword evidence="2 3" id="KW-0732">Signal</keyword>
<evidence type="ECO:0000256" key="1">
    <source>
        <dbReference type="ARBA" id="ARBA00010062"/>
    </source>
</evidence>
<evidence type="ECO:0000256" key="3">
    <source>
        <dbReference type="SAM" id="SignalP"/>
    </source>
</evidence>
<evidence type="ECO:0000256" key="2">
    <source>
        <dbReference type="ARBA" id="ARBA00022729"/>
    </source>
</evidence>
<proteinExistence type="inferred from homology"/>
<dbReference type="Pfam" id="PF13458">
    <property type="entry name" value="Peripla_BP_6"/>
    <property type="match status" value="1"/>
</dbReference>
<dbReference type="InterPro" id="IPR028081">
    <property type="entry name" value="Leu-bd"/>
</dbReference>
<feature type="domain" description="Leucine-binding protein" evidence="4">
    <location>
        <begin position="34"/>
        <end position="366"/>
    </location>
</feature>
<accession>A0A5C4J7E9</accession>
<sequence>MRKAHIARIIAAAVLALPVAACGSGSGSGSDSGPINIGSVSSLSGPVTFPEASAAARAVFDDVNAKGGINGRKIAYTAADDKGDPASAALAARDVIQNKKAVALAGGASLVDCQVNGPLYEQNKITDVRGIGVDPGCFSSPNISPVNTGPYFGSTVSLYYASETLKLNKICAFFVIIGSTANAYKEGVDRWSKITGKKPLITDLSLSANTTDFTPYILRARDAGCEAVLFNGVEPMLIGWVKAAQAQRVKGIKWLFLAPAYTVEVAKALGPAGKDIYALSEFEPYTDQQSAANKDWRESMTRHKLPLTSFAQGGYLSAQHLVTVLRSIKGDITRESVTEAMKNLKPLPTEMTGLPFAFGSGNAHASNLAAKFVQPDGKGGWTVLTDDWIKLPNG</sequence>
<reference evidence="5 6" key="1">
    <citation type="submission" date="2019-05" db="EMBL/GenBank/DDBJ databases">
        <title>Draft genome sequence of Actinomadura sp. 14C53.</title>
        <authorList>
            <person name="Saricaoglu S."/>
            <person name="Isik K."/>
        </authorList>
    </citation>
    <scope>NUCLEOTIDE SEQUENCE [LARGE SCALE GENOMIC DNA]</scope>
    <source>
        <strain evidence="5 6">14C53</strain>
    </source>
</reference>
<dbReference type="Proteomes" id="UP000309174">
    <property type="component" value="Unassembled WGS sequence"/>
</dbReference>
<keyword evidence="6" id="KW-1185">Reference proteome</keyword>
<dbReference type="Gene3D" id="3.40.50.2300">
    <property type="match status" value="2"/>
</dbReference>
<evidence type="ECO:0000259" key="4">
    <source>
        <dbReference type="Pfam" id="PF13458"/>
    </source>
</evidence>